<gene>
    <name evidence="3" type="ORF">J3R75_001914</name>
</gene>
<dbReference type="Proteomes" id="UP001238163">
    <property type="component" value="Unassembled WGS sequence"/>
</dbReference>
<sequence>MSVKYVLITGATAGTGLAIARRFLKEGYGVYITSRREEDAKKAAAALADSFKLPVRGFKLDPADGEAGVSAIFEEIDDLHALVLNSANLGMTPSLANPLTLDIKEWSEVINTNVVWNFTLARSAARLMQDHGGAIVFIGSNTCRRAIAGRSAYVASKGAIASMTKALAMDFAPYGIRVNCLMPGMIATIRWDARSAAEQEVCNKQIPLGKVATYDDIAEGAFFLAHSATQSTGTEMIIDGGVDARL</sequence>
<dbReference type="Gene3D" id="3.40.50.720">
    <property type="entry name" value="NAD(P)-binding Rossmann-like Domain"/>
    <property type="match status" value="1"/>
</dbReference>
<comment type="caution">
    <text evidence="3">The sequence shown here is derived from an EMBL/GenBank/DDBJ whole genome shotgun (WGS) entry which is preliminary data.</text>
</comment>
<dbReference type="InterPro" id="IPR020904">
    <property type="entry name" value="Sc_DH/Rdtase_CS"/>
</dbReference>
<dbReference type="InterPro" id="IPR051122">
    <property type="entry name" value="SDR_DHRS6-like"/>
</dbReference>
<dbReference type="GO" id="GO:0016491">
    <property type="term" value="F:oxidoreductase activity"/>
    <property type="evidence" value="ECO:0007669"/>
    <property type="project" value="UniProtKB-KW"/>
</dbReference>
<accession>A0AAE3VFV4</accession>
<keyword evidence="2" id="KW-0560">Oxidoreductase</keyword>
<evidence type="ECO:0000256" key="2">
    <source>
        <dbReference type="ARBA" id="ARBA00023002"/>
    </source>
</evidence>
<dbReference type="SUPFAM" id="SSF51735">
    <property type="entry name" value="NAD(P)-binding Rossmann-fold domains"/>
    <property type="match status" value="1"/>
</dbReference>
<evidence type="ECO:0000313" key="4">
    <source>
        <dbReference type="Proteomes" id="UP001238163"/>
    </source>
</evidence>
<dbReference type="AlphaFoldDB" id="A0AAE3VFV4"/>
<dbReference type="PANTHER" id="PTHR43477">
    <property type="entry name" value="DIHYDROANTICAPSIN 7-DEHYDROGENASE"/>
    <property type="match status" value="1"/>
</dbReference>
<dbReference type="PROSITE" id="PS00061">
    <property type="entry name" value="ADH_SHORT"/>
    <property type="match status" value="1"/>
</dbReference>
<organism evidence="3 4">
    <name type="scientific">Oligosphaera ethanolica</name>
    <dbReference type="NCBI Taxonomy" id="760260"/>
    <lineage>
        <taxon>Bacteria</taxon>
        <taxon>Pseudomonadati</taxon>
        <taxon>Lentisphaerota</taxon>
        <taxon>Oligosphaeria</taxon>
        <taxon>Oligosphaerales</taxon>
        <taxon>Oligosphaeraceae</taxon>
        <taxon>Oligosphaera</taxon>
    </lineage>
</organism>
<evidence type="ECO:0000313" key="3">
    <source>
        <dbReference type="EMBL" id="MDQ0289807.1"/>
    </source>
</evidence>
<proteinExistence type="inferred from homology"/>
<name>A0AAE3VFV4_9BACT</name>
<dbReference type="InterPro" id="IPR036291">
    <property type="entry name" value="NAD(P)-bd_dom_sf"/>
</dbReference>
<dbReference type="CDD" id="cd05233">
    <property type="entry name" value="SDR_c"/>
    <property type="match status" value="1"/>
</dbReference>
<evidence type="ECO:0000256" key="1">
    <source>
        <dbReference type="ARBA" id="ARBA00006484"/>
    </source>
</evidence>
<keyword evidence="4" id="KW-1185">Reference proteome</keyword>
<dbReference type="RefSeq" id="WP_307261259.1">
    <property type="nucleotide sequence ID" value="NZ_JAUSVL010000001.1"/>
</dbReference>
<dbReference type="PANTHER" id="PTHR43477:SF1">
    <property type="entry name" value="DIHYDROANTICAPSIN 7-DEHYDROGENASE"/>
    <property type="match status" value="1"/>
</dbReference>
<reference evidence="3" key="1">
    <citation type="submission" date="2023-07" db="EMBL/GenBank/DDBJ databases">
        <title>Genomic Encyclopedia of Type Strains, Phase IV (KMG-IV): sequencing the most valuable type-strain genomes for metagenomic binning, comparative biology and taxonomic classification.</title>
        <authorList>
            <person name="Goeker M."/>
        </authorList>
    </citation>
    <scope>NUCLEOTIDE SEQUENCE</scope>
    <source>
        <strain evidence="3">DSM 24202</strain>
    </source>
</reference>
<dbReference type="InterPro" id="IPR002347">
    <property type="entry name" value="SDR_fam"/>
</dbReference>
<protein>
    <submittedName>
        <fullName evidence="3">NAD(P)-dependent dehydrogenase (Short-subunit alcohol dehydrogenase family)</fullName>
    </submittedName>
</protein>
<comment type="similarity">
    <text evidence="1">Belongs to the short-chain dehydrogenases/reductases (SDR) family.</text>
</comment>
<dbReference type="Pfam" id="PF13561">
    <property type="entry name" value="adh_short_C2"/>
    <property type="match status" value="1"/>
</dbReference>
<dbReference type="EMBL" id="JAUSVL010000001">
    <property type="protein sequence ID" value="MDQ0289807.1"/>
    <property type="molecule type" value="Genomic_DNA"/>
</dbReference>
<dbReference type="PRINTS" id="PR00081">
    <property type="entry name" value="GDHRDH"/>
</dbReference>